<dbReference type="GO" id="GO:0007155">
    <property type="term" value="P:cell adhesion"/>
    <property type="evidence" value="ECO:0007669"/>
    <property type="project" value="TreeGrafter"/>
</dbReference>
<organism evidence="3 4">
    <name type="scientific">Mucilaginibacter celer</name>
    <dbReference type="NCBI Taxonomy" id="2305508"/>
    <lineage>
        <taxon>Bacteria</taxon>
        <taxon>Pseudomonadati</taxon>
        <taxon>Bacteroidota</taxon>
        <taxon>Sphingobacteriia</taxon>
        <taxon>Sphingobacteriales</taxon>
        <taxon>Sphingobacteriaceae</taxon>
        <taxon>Mucilaginibacter</taxon>
    </lineage>
</organism>
<dbReference type="PANTHER" id="PTHR10900">
    <property type="entry name" value="PERIOSTIN-RELATED"/>
    <property type="match status" value="1"/>
</dbReference>
<proteinExistence type="predicted"/>
<keyword evidence="4" id="KW-1185">Reference proteome</keyword>
<gene>
    <name evidence="3" type="ORF">HYN43_000380</name>
</gene>
<evidence type="ECO:0000256" key="1">
    <source>
        <dbReference type="SAM" id="SignalP"/>
    </source>
</evidence>
<evidence type="ECO:0000259" key="2">
    <source>
        <dbReference type="PROSITE" id="PS50213"/>
    </source>
</evidence>
<dbReference type="GO" id="GO:0005615">
    <property type="term" value="C:extracellular space"/>
    <property type="evidence" value="ECO:0007669"/>
    <property type="project" value="TreeGrafter"/>
</dbReference>
<dbReference type="GO" id="GO:0031012">
    <property type="term" value="C:extracellular matrix"/>
    <property type="evidence" value="ECO:0007669"/>
    <property type="project" value="TreeGrafter"/>
</dbReference>
<dbReference type="OrthoDB" id="1144324at2"/>
<sequence>MIITMNKSINQMKHTGLVFCLLLCTLLSACKYDDLSVKKPNETFRLGGDFLKNNYDFSLFYTALQYSGLVDKLNEAGPYTIIAPNNKAFNEIGIQLPGDIYKLNRDSLKQAMAYHIIPRKLTLASFPVNGVDVRYETLAGISLYESIGSFFPGNAAAINQLYFSGSLVYRKDVVLANGTLQAVDKVMKQYPGKTVQSWLASRPNFSIYVSGLKKFGLWDELAGAGPFTIFAPDNQAFINVGMTQEIVDQLNPADYSGPRLFGAYIYYDKSYFMSDRVIFGIINAEGSYKSTPRDDDSSMNWFAGSTYGNLQLLSKITNKWYYMVTLTANDVALSDNLCNNGLVHKISGVLMKPENARKN</sequence>
<keyword evidence="1" id="KW-0732">Signal</keyword>
<dbReference type="PROSITE" id="PS50213">
    <property type="entry name" value="FAS1"/>
    <property type="match status" value="2"/>
</dbReference>
<dbReference type="AlphaFoldDB" id="A0A494VR84"/>
<dbReference type="InterPro" id="IPR036378">
    <property type="entry name" value="FAS1_dom_sf"/>
</dbReference>
<feature type="signal peptide" evidence="1">
    <location>
        <begin position="1"/>
        <end position="29"/>
    </location>
</feature>
<reference evidence="3 4" key="1">
    <citation type="submission" date="2018-10" db="EMBL/GenBank/DDBJ databases">
        <title>Genome sequencing of Mucilaginibacter sp. HYN0043.</title>
        <authorList>
            <person name="Kim M."/>
            <person name="Yi H."/>
        </authorList>
    </citation>
    <scope>NUCLEOTIDE SEQUENCE [LARGE SCALE GENOMIC DNA]</scope>
    <source>
        <strain evidence="3 4">HYN0043</strain>
    </source>
</reference>
<dbReference type="SMART" id="SM00554">
    <property type="entry name" value="FAS1"/>
    <property type="match status" value="1"/>
</dbReference>
<dbReference type="InterPro" id="IPR000782">
    <property type="entry name" value="FAS1_domain"/>
</dbReference>
<dbReference type="Gene3D" id="2.30.180.10">
    <property type="entry name" value="FAS1 domain"/>
    <property type="match status" value="2"/>
</dbReference>
<evidence type="ECO:0000313" key="4">
    <source>
        <dbReference type="Proteomes" id="UP000270046"/>
    </source>
</evidence>
<dbReference type="GO" id="GO:0030198">
    <property type="term" value="P:extracellular matrix organization"/>
    <property type="evidence" value="ECO:0007669"/>
    <property type="project" value="TreeGrafter"/>
</dbReference>
<dbReference type="SUPFAM" id="SSF82153">
    <property type="entry name" value="FAS1 domain"/>
    <property type="match status" value="2"/>
</dbReference>
<evidence type="ECO:0000313" key="3">
    <source>
        <dbReference type="EMBL" id="AYL93843.1"/>
    </source>
</evidence>
<feature type="domain" description="FAS1" evidence="2">
    <location>
        <begin position="44"/>
        <end position="187"/>
    </location>
</feature>
<dbReference type="Pfam" id="PF02469">
    <property type="entry name" value="Fasciclin"/>
    <property type="match status" value="2"/>
</dbReference>
<dbReference type="InterPro" id="IPR050904">
    <property type="entry name" value="Adhesion/Biosynth-related"/>
</dbReference>
<dbReference type="PROSITE" id="PS51257">
    <property type="entry name" value="PROKAR_LIPOPROTEIN"/>
    <property type="match status" value="1"/>
</dbReference>
<protein>
    <submittedName>
        <fullName evidence="3">Fasciclin domain-containing protein</fullName>
    </submittedName>
</protein>
<feature type="chain" id="PRO_5019796840" evidence="1">
    <location>
        <begin position="30"/>
        <end position="359"/>
    </location>
</feature>
<accession>A0A494VR84</accession>
<dbReference type="GO" id="GO:0050839">
    <property type="term" value="F:cell adhesion molecule binding"/>
    <property type="evidence" value="ECO:0007669"/>
    <property type="project" value="TreeGrafter"/>
</dbReference>
<feature type="domain" description="FAS1" evidence="2">
    <location>
        <begin position="192"/>
        <end position="350"/>
    </location>
</feature>
<name>A0A494VR84_9SPHI</name>
<dbReference type="Proteomes" id="UP000270046">
    <property type="component" value="Chromosome"/>
</dbReference>
<dbReference type="EMBL" id="CP032869">
    <property type="protein sequence ID" value="AYL93843.1"/>
    <property type="molecule type" value="Genomic_DNA"/>
</dbReference>
<dbReference type="KEGG" id="muh:HYN43_000380"/>
<dbReference type="PANTHER" id="PTHR10900:SF77">
    <property type="entry name" value="FI19380P1"/>
    <property type="match status" value="1"/>
</dbReference>